<dbReference type="Pfam" id="PF03829">
    <property type="entry name" value="PTSIIA_gutA"/>
    <property type="match status" value="1"/>
</dbReference>
<evidence type="ECO:0008006" key="3">
    <source>
        <dbReference type="Google" id="ProtNLM"/>
    </source>
</evidence>
<dbReference type="PANTHER" id="PTHR40398">
    <property type="entry name" value="PTS SYSTEM GLUCITOL/SORBITOL-SPECIFIC EIIA COMPONENT"/>
    <property type="match status" value="1"/>
</dbReference>
<dbReference type="GO" id="GO:0005737">
    <property type="term" value="C:cytoplasm"/>
    <property type="evidence" value="ECO:0007669"/>
    <property type="project" value="InterPro"/>
</dbReference>
<dbReference type="GO" id="GO:0008982">
    <property type="term" value="F:protein-N(PI)-phosphohistidine-sugar phosphotransferase activity"/>
    <property type="evidence" value="ECO:0007669"/>
    <property type="project" value="InterPro"/>
</dbReference>
<dbReference type="EMBL" id="QOCR01000004">
    <property type="protein sequence ID" value="RHW50174.1"/>
    <property type="molecule type" value="Genomic_DNA"/>
</dbReference>
<dbReference type="InterPro" id="IPR004716">
    <property type="entry name" value="PTS_IIA_glucitol/sorbitol-sp"/>
</dbReference>
<evidence type="ECO:0000313" key="2">
    <source>
        <dbReference type="Proteomes" id="UP000284109"/>
    </source>
</evidence>
<dbReference type="GO" id="GO:0009401">
    <property type="term" value="P:phosphoenolpyruvate-dependent sugar phosphotransferase system"/>
    <property type="evidence" value="ECO:0007669"/>
    <property type="project" value="InterPro"/>
</dbReference>
<accession>A0A3R6XV69</accession>
<evidence type="ECO:0000313" key="1">
    <source>
        <dbReference type="EMBL" id="RHW50174.1"/>
    </source>
</evidence>
<dbReference type="RefSeq" id="WP_118902667.1">
    <property type="nucleotide sequence ID" value="NZ_QOCR01000004.1"/>
</dbReference>
<sequence>MEITAEVTFIGNQAVDEQTNFLLLFDESASEDLQQVAIIQHFLTSRNQFKLDKHAQLIIDQTLYPINFVGDLVNSQLSTIGHAVLAFDKCPAEPLPNSIYLDGPMPKLHLGSKIVYQMGD</sequence>
<dbReference type="GO" id="GO:0016301">
    <property type="term" value="F:kinase activity"/>
    <property type="evidence" value="ECO:0007669"/>
    <property type="project" value="TreeGrafter"/>
</dbReference>
<protein>
    <recommendedName>
        <fullName evidence="3">PTS sorbitol transporter subunit IIA</fullName>
    </recommendedName>
</protein>
<dbReference type="Proteomes" id="UP000284109">
    <property type="component" value="Unassembled WGS sequence"/>
</dbReference>
<proteinExistence type="predicted"/>
<dbReference type="SUPFAM" id="SSF141530">
    <property type="entry name" value="PTSIIA/GutA-like"/>
    <property type="match status" value="1"/>
</dbReference>
<organism evidence="1 2">
    <name type="scientific">Bombilactobacillus bombi</name>
    <dbReference type="NCBI Taxonomy" id="1303590"/>
    <lineage>
        <taxon>Bacteria</taxon>
        <taxon>Bacillati</taxon>
        <taxon>Bacillota</taxon>
        <taxon>Bacilli</taxon>
        <taxon>Lactobacillales</taxon>
        <taxon>Lactobacillaceae</taxon>
        <taxon>Bombilactobacillus</taxon>
    </lineage>
</organism>
<gene>
    <name evidence="1" type="ORF">DS831_08440</name>
</gene>
<reference evidence="1 2" key="1">
    <citation type="submission" date="2018-07" db="EMBL/GenBank/DDBJ databases">
        <title>Genome sequences of six Lactobacillus spp. isolated from bumble bee guts.</title>
        <authorList>
            <person name="Motta E.V.S."/>
            <person name="Moran N.A."/>
        </authorList>
    </citation>
    <scope>NUCLEOTIDE SEQUENCE [LARGE SCALE GENOMIC DNA]</scope>
    <source>
        <strain evidence="1 2">BI-1.1</strain>
    </source>
</reference>
<comment type="caution">
    <text evidence="1">The sequence shown here is derived from an EMBL/GenBank/DDBJ whole genome shotgun (WGS) entry which is preliminary data.</text>
</comment>
<dbReference type="AlphaFoldDB" id="A0A3R6XV69"/>
<dbReference type="InterPro" id="IPR036665">
    <property type="entry name" value="PTS_IIA_glucitol/sorbitol_sf"/>
</dbReference>
<dbReference type="OrthoDB" id="7065254at2"/>
<name>A0A3R6XV69_9LACO</name>
<dbReference type="PANTHER" id="PTHR40398:SF1">
    <property type="entry name" value="PTS SYSTEM GLUCITOL_SORBITOL-SPECIFIC EIIA COMPONENT"/>
    <property type="match status" value="1"/>
</dbReference>
<dbReference type="Gene3D" id="2.40.33.40">
    <property type="entry name" value="Phosphotransferase system, glucitol/sorbitol-specific IIA component"/>
    <property type="match status" value="1"/>
</dbReference>
<keyword evidence="2" id="KW-1185">Reference proteome</keyword>